<gene>
    <name evidence="2" type="ORF">IAB88_05505</name>
</gene>
<evidence type="ECO:0000313" key="2">
    <source>
        <dbReference type="EMBL" id="MBO8476431.1"/>
    </source>
</evidence>
<feature type="signal peptide" evidence="1">
    <location>
        <begin position="1"/>
        <end position="23"/>
    </location>
</feature>
<evidence type="ECO:0000313" key="3">
    <source>
        <dbReference type="Proteomes" id="UP000823598"/>
    </source>
</evidence>
<evidence type="ECO:0008006" key="4">
    <source>
        <dbReference type="Google" id="ProtNLM"/>
    </source>
</evidence>
<protein>
    <recommendedName>
        <fullName evidence="4">Long-chain fatty acid transport protein</fullName>
    </recommendedName>
</protein>
<dbReference type="AlphaFoldDB" id="A0A9D9NK29"/>
<reference evidence="2" key="2">
    <citation type="journal article" date="2021" name="PeerJ">
        <title>Extensive microbial diversity within the chicken gut microbiome revealed by metagenomics and culture.</title>
        <authorList>
            <person name="Gilroy R."/>
            <person name="Ravi A."/>
            <person name="Getino M."/>
            <person name="Pursley I."/>
            <person name="Horton D.L."/>
            <person name="Alikhan N.F."/>
            <person name="Baker D."/>
            <person name="Gharbi K."/>
            <person name="Hall N."/>
            <person name="Watson M."/>
            <person name="Adriaenssens E.M."/>
            <person name="Foster-Nyarko E."/>
            <person name="Jarju S."/>
            <person name="Secka A."/>
            <person name="Antonio M."/>
            <person name="Oren A."/>
            <person name="Chaudhuri R.R."/>
            <person name="La Ragione R."/>
            <person name="Hildebrand F."/>
            <person name="Pallen M.J."/>
        </authorList>
    </citation>
    <scope>NUCLEOTIDE SEQUENCE</scope>
    <source>
        <strain evidence="2">6919</strain>
    </source>
</reference>
<evidence type="ECO:0000256" key="1">
    <source>
        <dbReference type="SAM" id="SignalP"/>
    </source>
</evidence>
<name>A0A9D9NK29_9BACT</name>
<keyword evidence="1" id="KW-0732">Signal</keyword>
<dbReference type="Gene3D" id="2.40.160.60">
    <property type="entry name" value="Outer membrane protein transport protein (OMPP1/FadL/TodX)"/>
    <property type="match status" value="1"/>
</dbReference>
<organism evidence="2 3">
    <name type="scientific">Candidatus Limisoma faecipullorum</name>
    <dbReference type="NCBI Taxonomy" id="2840854"/>
    <lineage>
        <taxon>Bacteria</taxon>
        <taxon>Pseudomonadati</taxon>
        <taxon>Bacteroidota</taxon>
        <taxon>Bacteroidia</taxon>
        <taxon>Bacteroidales</taxon>
        <taxon>Candidatus Limisoma</taxon>
    </lineage>
</organism>
<dbReference type="SUPFAM" id="SSF56935">
    <property type="entry name" value="Porins"/>
    <property type="match status" value="1"/>
</dbReference>
<dbReference type="Proteomes" id="UP000823598">
    <property type="component" value="Unassembled WGS sequence"/>
</dbReference>
<feature type="chain" id="PRO_5039347897" description="Long-chain fatty acid transport protein" evidence="1">
    <location>
        <begin position="24"/>
        <end position="428"/>
    </location>
</feature>
<reference evidence="2" key="1">
    <citation type="submission" date="2020-10" db="EMBL/GenBank/DDBJ databases">
        <authorList>
            <person name="Gilroy R."/>
        </authorList>
    </citation>
    <scope>NUCLEOTIDE SEQUENCE</scope>
    <source>
        <strain evidence="2">6919</strain>
    </source>
</reference>
<dbReference type="EMBL" id="JADIMC010000063">
    <property type="protein sequence ID" value="MBO8476431.1"/>
    <property type="molecule type" value="Genomic_DNA"/>
</dbReference>
<proteinExistence type="predicted"/>
<sequence length="428" mass="47447">MRLYKNLFITAILAAMIAMPAAAQNEQSPYSKFGYGMVKDYATSMQRSMGGVGIAMTGGRQINVMNPASYAGIDSLTLLWDIGVDLTRLWSKENDATGKSFGGGLDYLTMQFPIGKYLGGSFGLVPYSSVGYSFGGEINDDDGNPTGTTSFTGAGGLNELYIGLSGRLFKGLTIGANVAYQFGTIVNDSYITDATSGTANTLFEQSMEIRDWNILLGIQYTKEFRQLHKFTIGATYSPKKDFHGKTWGTNYDINADVAPDTIAYMHMNGEYTKPNSYGAGLSYTYDDRLTIEGDFTYQDWSKAKFGRLLDNDGNPVSEMTTFDDRWKAALGMQFIPKLRGNYLQRIAYRCGAYYTRDYIMIGGNHIREYGASIGFGLPTLGTKTIINLGLEYKRRSAYPASNLVSENYFNITIGVNFNEFAFWQDKIR</sequence>
<comment type="caution">
    <text evidence="2">The sequence shown here is derived from an EMBL/GenBank/DDBJ whole genome shotgun (WGS) entry which is preliminary data.</text>
</comment>
<accession>A0A9D9NK29</accession>